<dbReference type="AlphaFoldDB" id="A0A9W5Z0R8"/>
<dbReference type="GO" id="GO:0008194">
    <property type="term" value="F:UDP-glycosyltransferase activity"/>
    <property type="evidence" value="ECO:0007669"/>
    <property type="project" value="InterPro"/>
</dbReference>
<dbReference type="InterPro" id="IPR002213">
    <property type="entry name" value="UDP_glucos_trans"/>
</dbReference>
<accession>A0A9W5Z0R8</accession>
<name>A0A9W5Z0R8_9EURO</name>
<dbReference type="EMBL" id="BROQ01000188">
    <property type="protein sequence ID" value="GKZ27178.1"/>
    <property type="molecule type" value="Genomic_DNA"/>
</dbReference>
<reference evidence="4" key="1">
    <citation type="submission" date="2022-07" db="EMBL/GenBank/DDBJ databases">
        <title>Taxonomy of Aspergillus series Nigri: significant species reduction supported by multi-species coalescent approaches.</title>
        <authorList>
            <person name="Bian C."/>
            <person name="Kusuya Y."/>
            <person name="Sklenar F."/>
            <person name="D'hooge E."/>
            <person name="Yaguchi T."/>
            <person name="Takahashi H."/>
            <person name="Hubka V."/>
        </authorList>
    </citation>
    <scope>NUCLEOTIDE SEQUENCE</scope>
    <source>
        <strain evidence="4">CBS 733.88</strain>
    </source>
</reference>
<dbReference type="SUPFAM" id="SSF53756">
    <property type="entry name" value="UDP-Glycosyltransferase/glycogen phosphorylase"/>
    <property type="match status" value="1"/>
</dbReference>
<keyword evidence="1" id="KW-0328">Glycosyltransferase</keyword>
<dbReference type="PANTHER" id="PTHR48043:SF145">
    <property type="entry name" value="FI06409P-RELATED"/>
    <property type="match status" value="1"/>
</dbReference>
<organism evidence="4 5">
    <name type="scientific">Aspergillus brasiliensis</name>
    <dbReference type="NCBI Taxonomy" id="319629"/>
    <lineage>
        <taxon>Eukaryota</taxon>
        <taxon>Fungi</taxon>
        <taxon>Dikarya</taxon>
        <taxon>Ascomycota</taxon>
        <taxon>Pezizomycotina</taxon>
        <taxon>Eurotiomycetes</taxon>
        <taxon>Eurotiomycetidae</taxon>
        <taxon>Eurotiales</taxon>
        <taxon>Aspergillaceae</taxon>
        <taxon>Aspergillus</taxon>
        <taxon>Aspergillus subgen. Circumdati</taxon>
    </lineage>
</organism>
<dbReference type="Pfam" id="PF00201">
    <property type="entry name" value="UDPGT"/>
    <property type="match status" value="1"/>
</dbReference>
<evidence type="ECO:0000313" key="5">
    <source>
        <dbReference type="Proteomes" id="UP001143548"/>
    </source>
</evidence>
<feature type="transmembrane region" description="Helical" evidence="3">
    <location>
        <begin position="508"/>
        <end position="535"/>
    </location>
</feature>
<dbReference type="CDD" id="cd03784">
    <property type="entry name" value="GT1_Gtf-like"/>
    <property type="match status" value="1"/>
</dbReference>
<comment type="caution">
    <text evidence="4">The sequence shown here is derived from an EMBL/GenBank/DDBJ whole genome shotgun (WGS) entry which is preliminary data.</text>
</comment>
<keyword evidence="3" id="KW-1133">Transmembrane helix</keyword>
<proteinExistence type="predicted"/>
<gene>
    <name evidence="4" type="ORF">AbraCBS73388_003819</name>
</gene>
<keyword evidence="2" id="KW-0808">Transferase</keyword>
<evidence type="ECO:0000313" key="4">
    <source>
        <dbReference type="EMBL" id="GKZ27178.1"/>
    </source>
</evidence>
<evidence type="ECO:0008006" key="6">
    <source>
        <dbReference type="Google" id="ProtNLM"/>
    </source>
</evidence>
<keyword evidence="3" id="KW-0812">Transmembrane</keyword>
<protein>
    <recommendedName>
        <fullName evidence="6">UDP-glycosyltransferases domain-containing protein</fullName>
    </recommendedName>
</protein>
<dbReference type="PANTHER" id="PTHR48043">
    <property type="entry name" value="EG:EG0003.4 PROTEIN-RELATED"/>
    <property type="match status" value="1"/>
</dbReference>
<evidence type="ECO:0000256" key="1">
    <source>
        <dbReference type="ARBA" id="ARBA00022676"/>
    </source>
</evidence>
<dbReference type="Proteomes" id="UP001143548">
    <property type="component" value="Unassembled WGS sequence"/>
</dbReference>
<evidence type="ECO:0000256" key="3">
    <source>
        <dbReference type="SAM" id="Phobius"/>
    </source>
</evidence>
<keyword evidence="3" id="KW-0472">Membrane</keyword>
<dbReference type="Gene3D" id="3.40.50.2000">
    <property type="entry name" value="Glycogen Phosphorylase B"/>
    <property type="match status" value="2"/>
</dbReference>
<sequence length="536" mass="59436">MGQQPLLTLSDNDIDILAQPKKFLVVVTAGGRTNAVPVLEIARVLSARGHVIEFATLEGQQIWTQDYPFISSVHILGPSQTMEAEEEAYLRMSRWKLGLHHSFAPVMETRKYLESSWAAVYPSLSGLVQDPARRPDFILADYLVDAVRDMKVEHDIPIAMHWPQMPTNMLPASYIPGAYGLQIEVLTSEHATLWQRLQNYLLGLRALPSYLRYRSWAREQRARLGIYRTLSTRSKPDHLLLVNSFFGLEPAKDLPPNVAAIGPVLGDTYPGLTPELQSFTANHRRILYISLGTHALLPDAALRRILHGATLALQSEQIIDGVIWSIRGMALKQFTLAATAPAQRCSISDLVAGANPHIYFCPFVPQRALLGHPNVSIFLTHAGASSTNEAVFHGIRTITIGVYFDQLSNAMKLRDAGVSILLHRDTFTPEELRRAVDELMSDVTGSFAANSDRLQRIARIASRRKYLAADLIEETLADAEGRKAAGDGRGMHLETADMRMPVWKARNWDLWVLGAGVLLFGLGVVVVVPVTVSVYS</sequence>
<evidence type="ECO:0000256" key="2">
    <source>
        <dbReference type="ARBA" id="ARBA00022679"/>
    </source>
</evidence>
<dbReference type="InterPro" id="IPR050271">
    <property type="entry name" value="UDP-glycosyltransferase"/>
</dbReference>